<evidence type="ECO:0000256" key="2">
    <source>
        <dbReference type="SAM" id="SignalP"/>
    </source>
</evidence>
<feature type="transmembrane region" description="Helical" evidence="1">
    <location>
        <begin position="265"/>
        <end position="288"/>
    </location>
</feature>
<dbReference type="AlphaFoldDB" id="A0A096B5C2"/>
<gene>
    <name evidence="3" type="ORF">HMPREF9460_03029</name>
</gene>
<dbReference type="HOGENOM" id="CLU_064045_0_0_9"/>
<keyword evidence="2" id="KW-0732">Signal</keyword>
<keyword evidence="1" id="KW-1133">Transmembrane helix</keyword>
<evidence type="ECO:0000256" key="1">
    <source>
        <dbReference type="SAM" id="Phobius"/>
    </source>
</evidence>
<keyword evidence="1" id="KW-0472">Membrane</keyword>
<feature type="chain" id="PRO_5001917701" description="Ig-like domain-containing protein" evidence="2">
    <location>
        <begin position="25"/>
        <end position="302"/>
    </location>
</feature>
<sequence>MKKRAAPLFLAVLTACALACPALAAEAPSPEATPSVLYPVEVLEYTEGDRAEPRISKTYELSPMDDPALIPTGDFERSGCLYTLLDIVKEDQTETDSKYYTETVTLDSKSKDMEEIMPLLAATCEAVTEDGYTGLLTLDTASIQVEASGYATSTRNVSATRSYPNLSEADVSLVPKSIEDSGRTLTLADVQWQEAGGFYNAAATYTGTASSKYATGYTVTADYAGEVTKTTSGTVLYTAVFGLAEEQEAVTAIPQPAAEGGGFDWRWLLVLPAGAGVVGLVFLGRFLLQKYKSKKEWKEYNK</sequence>
<proteinExistence type="predicted"/>
<evidence type="ECO:0000313" key="4">
    <source>
        <dbReference type="Proteomes" id="UP000029585"/>
    </source>
</evidence>
<dbReference type="EMBL" id="ADLO01000092">
    <property type="protein sequence ID" value="KGF54235.1"/>
    <property type="molecule type" value="Genomic_DNA"/>
</dbReference>
<organism evidence="3 4">
    <name type="scientific">Flavonifractor plautii 1_3_50AFAA</name>
    <dbReference type="NCBI Taxonomy" id="742738"/>
    <lineage>
        <taxon>Bacteria</taxon>
        <taxon>Bacillati</taxon>
        <taxon>Bacillota</taxon>
        <taxon>Clostridia</taxon>
        <taxon>Eubacteriales</taxon>
        <taxon>Oscillospiraceae</taxon>
        <taxon>Flavonifractor</taxon>
    </lineage>
</organism>
<dbReference type="PATRIC" id="fig|742738.3.peg.3114"/>
<protein>
    <recommendedName>
        <fullName evidence="5">Ig-like domain-containing protein</fullName>
    </recommendedName>
</protein>
<dbReference type="RefSeq" id="WP_009261165.1">
    <property type="nucleotide sequence ID" value="NZ_KN174164.1"/>
</dbReference>
<comment type="caution">
    <text evidence="3">The sequence shown here is derived from an EMBL/GenBank/DDBJ whole genome shotgun (WGS) entry which is preliminary data.</text>
</comment>
<feature type="signal peptide" evidence="2">
    <location>
        <begin position="1"/>
        <end position="24"/>
    </location>
</feature>
<dbReference type="Proteomes" id="UP000029585">
    <property type="component" value="Unassembled WGS sequence"/>
</dbReference>
<dbReference type="PROSITE" id="PS51257">
    <property type="entry name" value="PROKAR_LIPOPROTEIN"/>
    <property type="match status" value="1"/>
</dbReference>
<dbReference type="eggNOG" id="ENOG502ZB86">
    <property type="taxonomic scope" value="Bacteria"/>
</dbReference>
<reference evidence="3 4" key="1">
    <citation type="submission" date="2011-08" db="EMBL/GenBank/DDBJ databases">
        <title>The Genome Sequence of Clostridium orbiscindens 1_3_50AFAA.</title>
        <authorList>
            <consortium name="The Broad Institute Genome Sequencing Platform"/>
            <person name="Earl A."/>
            <person name="Ward D."/>
            <person name="Feldgarden M."/>
            <person name="Gevers D."/>
            <person name="Daigneault M."/>
            <person name="Strauss J."/>
            <person name="Allen-Vercoe E."/>
            <person name="Young S.K."/>
            <person name="Zeng Q."/>
            <person name="Gargeya S."/>
            <person name="Fitzgerald M."/>
            <person name="Haas B."/>
            <person name="Abouelleil A."/>
            <person name="Alvarado L."/>
            <person name="Arachchi H.M."/>
            <person name="Berlin A."/>
            <person name="Brown A."/>
            <person name="Chapman S.B."/>
            <person name="Chen Z."/>
            <person name="Dunbar C."/>
            <person name="Freedman E."/>
            <person name="Gearin G."/>
            <person name="Gellesch M."/>
            <person name="Goldberg J."/>
            <person name="Griggs A."/>
            <person name="Gujja S."/>
            <person name="Heiman D."/>
            <person name="Howarth C."/>
            <person name="Larson L."/>
            <person name="Lui A."/>
            <person name="MacDonald P.J.P."/>
            <person name="Montmayeur A."/>
            <person name="Murphy C."/>
            <person name="Neiman D."/>
            <person name="Pearson M."/>
            <person name="Priest M."/>
            <person name="Roberts A."/>
            <person name="Saif S."/>
            <person name="Shea T."/>
            <person name="Shenoy N."/>
            <person name="Sisk P."/>
            <person name="Stolte C."/>
            <person name="Sykes S."/>
            <person name="Wortman J."/>
            <person name="Nusbaum C."/>
            <person name="Birren B."/>
        </authorList>
    </citation>
    <scope>NUCLEOTIDE SEQUENCE [LARGE SCALE GENOMIC DNA]</scope>
    <source>
        <strain evidence="3 4">1_3_50AFAA</strain>
    </source>
</reference>
<evidence type="ECO:0008006" key="5">
    <source>
        <dbReference type="Google" id="ProtNLM"/>
    </source>
</evidence>
<evidence type="ECO:0000313" key="3">
    <source>
        <dbReference type="EMBL" id="KGF54235.1"/>
    </source>
</evidence>
<name>A0A096B5C2_FLAPL</name>
<accession>A0A096B5C2</accession>
<keyword evidence="4" id="KW-1185">Reference proteome</keyword>
<keyword evidence="1" id="KW-0812">Transmembrane</keyword>